<proteinExistence type="predicted"/>
<evidence type="ECO:0000256" key="1">
    <source>
        <dbReference type="SAM" id="Phobius"/>
    </source>
</evidence>
<dbReference type="RefSeq" id="WP_076599417.1">
    <property type="nucleotide sequence ID" value="NZ_CP046976.1"/>
</dbReference>
<dbReference type="AlphaFoldDB" id="A0A1N7JGD9"/>
<reference evidence="3" key="1">
    <citation type="submission" date="2017-01" db="EMBL/GenBank/DDBJ databases">
        <authorList>
            <person name="Varghese N."/>
            <person name="Submissions S."/>
        </authorList>
    </citation>
    <scope>NUCLEOTIDE SEQUENCE [LARGE SCALE GENOMIC DNA]</scope>
    <source>
        <strain evidence="3">DSM 44531</strain>
    </source>
</reference>
<name>A0A1N7JGD9_9CORY</name>
<evidence type="ECO:0000313" key="2">
    <source>
        <dbReference type="EMBL" id="SIS48442.1"/>
    </source>
</evidence>
<gene>
    <name evidence="2" type="ORF">SAMN05444817_10774</name>
</gene>
<dbReference type="Proteomes" id="UP000186292">
    <property type="component" value="Unassembled WGS sequence"/>
</dbReference>
<keyword evidence="1" id="KW-0472">Membrane</keyword>
<feature type="transmembrane region" description="Helical" evidence="1">
    <location>
        <begin position="25"/>
        <end position="44"/>
    </location>
</feature>
<accession>A0A1N7JGD9</accession>
<evidence type="ECO:0000313" key="3">
    <source>
        <dbReference type="Proteomes" id="UP000186292"/>
    </source>
</evidence>
<feature type="transmembrane region" description="Helical" evidence="1">
    <location>
        <begin position="50"/>
        <end position="68"/>
    </location>
</feature>
<feature type="transmembrane region" description="Helical" evidence="1">
    <location>
        <begin position="75"/>
        <end position="94"/>
    </location>
</feature>
<keyword evidence="1" id="KW-0812">Transmembrane</keyword>
<dbReference type="OrthoDB" id="4419897at2"/>
<dbReference type="EMBL" id="FTOF01000007">
    <property type="protein sequence ID" value="SIS48442.1"/>
    <property type="molecule type" value="Genomic_DNA"/>
</dbReference>
<dbReference type="STRING" id="1161099.SAMN05444817_10774"/>
<sequence length="128" mass="13643">MSEPETVFVDKQDAQNAERKGWQKVTPYVMFAVYLLGPLVLIPAVGEENAGVPTAGLVLGTAALFGFIDGWIFRPTWSLPILAGVAFLAAKLLYFNDGTVIYFIGVIIIAAAFDYLAGLLAGTAGDDD</sequence>
<keyword evidence="3" id="KW-1185">Reference proteome</keyword>
<keyword evidence="1" id="KW-1133">Transmembrane helix</keyword>
<organism evidence="2 3">
    <name type="scientific">Corynebacterium appendicis CIP 107643</name>
    <dbReference type="NCBI Taxonomy" id="1161099"/>
    <lineage>
        <taxon>Bacteria</taxon>
        <taxon>Bacillati</taxon>
        <taxon>Actinomycetota</taxon>
        <taxon>Actinomycetes</taxon>
        <taxon>Mycobacteriales</taxon>
        <taxon>Corynebacteriaceae</taxon>
        <taxon>Corynebacterium</taxon>
    </lineage>
</organism>
<protein>
    <submittedName>
        <fullName evidence="2">Uncharacterized protein</fullName>
    </submittedName>
</protein>
<feature type="transmembrane region" description="Helical" evidence="1">
    <location>
        <begin position="100"/>
        <end position="122"/>
    </location>
</feature>